<evidence type="ECO:0000313" key="1">
    <source>
        <dbReference type="EMBL" id="SPF45136.1"/>
    </source>
</evidence>
<gene>
    <name evidence="1" type="ORF">SBA1_560004</name>
</gene>
<evidence type="ECO:0000313" key="2">
    <source>
        <dbReference type="Proteomes" id="UP000238701"/>
    </source>
</evidence>
<dbReference type="EMBL" id="OMOD01000151">
    <property type="protein sequence ID" value="SPF45136.1"/>
    <property type="molecule type" value="Genomic_DNA"/>
</dbReference>
<dbReference type="OrthoDB" id="116392at2"/>
<sequence length="138" mass="15420">MVLFRQRRAFACASGLVMAAAILYLLAGARYRADMKILVRPGRADAPVSAQENAPLDLTRQEITEEELNSEVELLRDDEVLRKVVEENGLGGRDWLHFQRAEPAPGYPAFGIPTKVDLHVCQVTGLENECRPDFPSRN</sequence>
<dbReference type="Proteomes" id="UP000238701">
    <property type="component" value="Unassembled WGS sequence"/>
</dbReference>
<organism evidence="1 2">
    <name type="scientific">Candidatus Sulfotelmatobacter kueseliae</name>
    <dbReference type="NCBI Taxonomy" id="2042962"/>
    <lineage>
        <taxon>Bacteria</taxon>
        <taxon>Pseudomonadati</taxon>
        <taxon>Acidobacteriota</taxon>
        <taxon>Terriglobia</taxon>
        <taxon>Terriglobales</taxon>
        <taxon>Candidatus Korobacteraceae</taxon>
        <taxon>Candidatus Sulfotelmatobacter</taxon>
    </lineage>
</organism>
<name>A0A2U3KZM0_9BACT</name>
<dbReference type="AlphaFoldDB" id="A0A2U3KZM0"/>
<protein>
    <submittedName>
        <fullName evidence="1">Uncharacterized protein</fullName>
    </submittedName>
</protein>
<accession>A0A2U3KZM0</accession>
<reference evidence="2" key="1">
    <citation type="submission" date="2018-02" db="EMBL/GenBank/DDBJ databases">
        <authorList>
            <person name="Hausmann B."/>
        </authorList>
    </citation>
    <scope>NUCLEOTIDE SEQUENCE [LARGE SCALE GENOMIC DNA]</scope>
    <source>
        <strain evidence="2">Peat soil MAG SbA1</strain>
    </source>
</reference>
<proteinExistence type="predicted"/>